<dbReference type="Proteomes" id="UP001271274">
    <property type="component" value="Unassembled WGS sequence"/>
</dbReference>
<evidence type="ECO:0008006" key="4">
    <source>
        <dbReference type="Google" id="ProtNLM"/>
    </source>
</evidence>
<evidence type="ECO:0000256" key="1">
    <source>
        <dbReference type="SAM" id="Phobius"/>
    </source>
</evidence>
<feature type="transmembrane region" description="Helical" evidence="1">
    <location>
        <begin position="136"/>
        <end position="156"/>
    </location>
</feature>
<feature type="transmembrane region" description="Helical" evidence="1">
    <location>
        <begin position="23"/>
        <end position="40"/>
    </location>
</feature>
<keyword evidence="1" id="KW-0812">Transmembrane</keyword>
<organism evidence="2 3">
    <name type="scientific">Streptomyces europaeiscabiei</name>
    <dbReference type="NCBI Taxonomy" id="146819"/>
    <lineage>
        <taxon>Bacteria</taxon>
        <taxon>Bacillati</taxon>
        <taxon>Actinomycetota</taxon>
        <taxon>Actinomycetes</taxon>
        <taxon>Kitasatosporales</taxon>
        <taxon>Streptomycetaceae</taxon>
        <taxon>Streptomyces</taxon>
    </lineage>
</organism>
<comment type="caution">
    <text evidence="2">The sequence shown here is derived from an EMBL/GenBank/DDBJ whole genome shotgun (WGS) entry which is preliminary data.</text>
</comment>
<keyword evidence="1" id="KW-1133">Transmembrane helix</keyword>
<evidence type="ECO:0000313" key="3">
    <source>
        <dbReference type="Proteomes" id="UP001271274"/>
    </source>
</evidence>
<keyword evidence="1" id="KW-0472">Membrane</keyword>
<protein>
    <recommendedName>
        <fullName evidence="4">ABC transmembrane type-1 domain-containing protein</fullName>
    </recommendedName>
</protein>
<feature type="transmembrane region" description="Helical" evidence="1">
    <location>
        <begin position="60"/>
        <end position="84"/>
    </location>
</feature>
<proteinExistence type="predicted"/>
<feature type="transmembrane region" description="Helical" evidence="1">
    <location>
        <begin position="162"/>
        <end position="181"/>
    </location>
</feature>
<sequence>MTIFNSHDFEAQRVEIAFFTEKAFQISLFYFAGLGAFFALSKSDVMTAVSKFTNLPLSSLAALFVLTVNLVYLVLACACLFAILKRGMFVLKHTSNATSVVQAGSIHREWEKFVRDESSMGGTTALHSLAWNIDNYYMVPLFVLIVGASVASMWVALTSGSWVTVAFAGILFLLHAIPGYMAKQLAVLNERCRSLL</sequence>
<gene>
    <name evidence="2" type="ORF">PV662_28345</name>
</gene>
<accession>A0ABU4NN23</accession>
<name>A0ABU4NN23_9ACTN</name>
<dbReference type="EMBL" id="JARAYU010000011">
    <property type="protein sequence ID" value="MDX3703602.1"/>
    <property type="molecule type" value="Genomic_DNA"/>
</dbReference>
<evidence type="ECO:0000313" key="2">
    <source>
        <dbReference type="EMBL" id="MDX3703602.1"/>
    </source>
</evidence>
<keyword evidence="3" id="KW-1185">Reference proteome</keyword>
<reference evidence="2 3" key="1">
    <citation type="journal article" date="2023" name="Microb. Genom.">
        <title>Mesoterricola silvestris gen. nov., sp. nov., Mesoterricola sediminis sp. nov., Geothrix oryzae sp. nov., Geothrix edaphica sp. nov., Geothrix rubra sp. nov., and Geothrix limicola sp. nov., six novel members of Acidobacteriota isolated from soils.</title>
        <authorList>
            <person name="Weisberg A.J."/>
            <person name="Pearce E."/>
            <person name="Kramer C.G."/>
            <person name="Chang J.H."/>
            <person name="Clarke C.R."/>
        </authorList>
    </citation>
    <scope>NUCLEOTIDE SEQUENCE [LARGE SCALE GENOMIC DNA]</scope>
    <source>
        <strain evidence="2 3">ID09-01A</strain>
    </source>
</reference>
<dbReference type="RefSeq" id="WP_086747339.1">
    <property type="nucleotide sequence ID" value="NZ_JARAYT010000019.1"/>
</dbReference>